<evidence type="ECO:0000256" key="4">
    <source>
        <dbReference type="HAMAP-Rule" id="MF_01909"/>
    </source>
</evidence>
<dbReference type="GO" id="GO:0006355">
    <property type="term" value="P:regulation of DNA-templated transcription"/>
    <property type="evidence" value="ECO:0007669"/>
    <property type="project" value="InterPro"/>
</dbReference>
<dbReference type="GO" id="GO:0006367">
    <property type="term" value="P:transcription initiation at RNA polymerase II promoter"/>
    <property type="evidence" value="ECO:0007669"/>
    <property type="project" value="InterPro"/>
</dbReference>
<dbReference type="PANTHER" id="PTHR13097:SF7">
    <property type="entry name" value="GENERAL TRANSCRIPTION FACTOR IIE SUBUNIT 1"/>
    <property type="match status" value="1"/>
</dbReference>
<comment type="subunit">
    <text evidence="4">Monomer. Interaction with RNA polymerase subunits RpoF and RpoE is necessary for Tfe stimulatory transcription activity. Able to interact with Tbp and RNA polymerase in the absence of DNA promoter. Interacts both with the preinitiation and elongation complexes.</text>
</comment>
<gene>
    <name evidence="4 7" type="primary">tfe</name>
    <name evidence="7" type="ORF">IFEFHKNF_00013</name>
    <name evidence="6" type="ORF">LPIJKFAB_00008</name>
</gene>
<dbReference type="AlphaFoldDB" id="A0A7G9YJF9"/>
<comment type="similarity">
    <text evidence="4">Belongs to the TFE family.</text>
</comment>
<dbReference type="GO" id="GO:0003677">
    <property type="term" value="F:DNA binding"/>
    <property type="evidence" value="ECO:0007669"/>
    <property type="project" value="UniProtKB-KW"/>
</dbReference>
<dbReference type="Pfam" id="PF02002">
    <property type="entry name" value="TFIIE_alpha"/>
    <property type="match status" value="1"/>
</dbReference>
<dbReference type="PANTHER" id="PTHR13097">
    <property type="entry name" value="TRANSCRIPTION INITIATION FACTOR IIE, ALPHA SUBUNIT"/>
    <property type="match status" value="1"/>
</dbReference>
<dbReference type="InterPro" id="IPR017919">
    <property type="entry name" value="TFIIE/TFIIEa_HTH"/>
</dbReference>
<dbReference type="SMART" id="SM00531">
    <property type="entry name" value="TFIIE"/>
    <property type="match status" value="1"/>
</dbReference>
<sequence length="162" mass="18872">MDVAHQYLVKIIGADGIAIIEQLPPGEIVDEVVAADTNIDINAIRKTLFKLYENRLANYRREREPDTGWLTYHWTIHLENINSRLDIEVEKLLSNLRDRLEFETNNVFYTCKNNCTRFLFETAAETDFICPVCADELFYQDNSEMVDKLSYRVSKLESATQE</sequence>
<feature type="domain" description="HTH TFE/IIEalpha-type" evidence="5">
    <location>
        <begin position="1"/>
        <end position="82"/>
    </location>
</feature>
<keyword evidence="2 4" id="KW-0238">DNA-binding</keyword>
<dbReference type="InterPro" id="IPR036388">
    <property type="entry name" value="WH-like_DNA-bd_sf"/>
</dbReference>
<dbReference type="InterPro" id="IPR039997">
    <property type="entry name" value="TFE"/>
</dbReference>
<name>A0A7G9YJF9_9EURY</name>
<dbReference type="InterPro" id="IPR036390">
    <property type="entry name" value="WH_DNA-bd_sf"/>
</dbReference>
<protein>
    <recommendedName>
        <fullName evidence="4">Transcription factor E</fullName>
        <shortName evidence="4">TFE</shortName>
    </recommendedName>
    <alternativeName>
        <fullName evidence="4">TFIIE subunit alpha homolog</fullName>
    </alternativeName>
    <alternativeName>
        <fullName evidence="4">Transcription initiation factor TFIIE</fullName>
    </alternativeName>
</protein>
<comment type="function">
    <text evidence="4">Transcription factor that plays a role in the activation of archaeal genes transcribed by RNA polymerase. Facilitates transcription initiation by enhancing TATA-box recognition by TATA-box-binding protein (Tbp), and transcription factor B (Tfb) and RNA polymerase recruitment. Not absolutely required for transcription in vitro, but particularly important in cases where Tbp or Tfb function is not optimal. It dynamically alters the nucleic acid-binding properties of RNA polymerases by stabilizing the initiation complex and destabilizing elongation complexes. Seems to translocate with the RNA polymerase following initiation and acts by binding to the non template strand of the transcription bubble in elongation complexes.</text>
</comment>
<comment type="domain">
    <text evidence="4">The winged helix domain is involved in binding to DNA in the preinitiation complex.</text>
</comment>
<evidence type="ECO:0000313" key="6">
    <source>
        <dbReference type="EMBL" id="QNO41392.1"/>
    </source>
</evidence>
<evidence type="ECO:0000256" key="3">
    <source>
        <dbReference type="ARBA" id="ARBA00023163"/>
    </source>
</evidence>
<reference evidence="7" key="1">
    <citation type="submission" date="2020-06" db="EMBL/GenBank/DDBJ databases">
        <title>Unique genomic features of the anaerobic methanotrophic archaea.</title>
        <authorList>
            <person name="Chadwick G.L."/>
            <person name="Skennerton C.T."/>
            <person name="Laso-Perez R."/>
            <person name="Leu A.O."/>
            <person name="Speth D.R."/>
            <person name="Yu H."/>
            <person name="Morgan-Lang C."/>
            <person name="Hatzenpichler R."/>
            <person name="Goudeau D."/>
            <person name="Malmstrom R."/>
            <person name="Brazelton W.J."/>
            <person name="Woyke T."/>
            <person name="Hallam S.J."/>
            <person name="Tyson G.W."/>
            <person name="Wegener G."/>
            <person name="Boetius A."/>
            <person name="Orphan V."/>
        </authorList>
    </citation>
    <scope>NUCLEOTIDE SEQUENCE</scope>
</reference>
<proteinExistence type="inferred from homology"/>
<dbReference type="Gene3D" id="1.10.10.10">
    <property type="entry name" value="Winged helix-like DNA-binding domain superfamily/Winged helix DNA-binding domain"/>
    <property type="match status" value="1"/>
</dbReference>
<dbReference type="PIRSF" id="PIRSF006373">
    <property type="entry name" value="TF_E_archaea"/>
    <property type="match status" value="1"/>
</dbReference>
<keyword evidence="1 4" id="KW-0805">Transcription regulation</keyword>
<evidence type="ECO:0000259" key="5">
    <source>
        <dbReference type="PROSITE" id="PS51344"/>
    </source>
</evidence>
<dbReference type="EMBL" id="MT630632">
    <property type="protein sequence ID" value="QNO41392.1"/>
    <property type="molecule type" value="Genomic_DNA"/>
</dbReference>
<dbReference type="HAMAP" id="MF_01909">
    <property type="entry name" value="TFE_arch"/>
    <property type="match status" value="1"/>
</dbReference>
<organism evidence="7">
    <name type="scientific">Candidatus Methanogaster sp. ANME-2c ERB4</name>
    <dbReference type="NCBI Taxonomy" id="2759911"/>
    <lineage>
        <taxon>Archaea</taxon>
        <taxon>Methanobacteriati</taxon>
        <taxon>Methanobacteriota</taxon>
        <taxon>Stenosarchaea group</taxon>
        <taxon>Methanomicrobia</taxon>
        <taxon>Methanosarcinales</taxon>
        <taxon>ANME-2 cluster</taxon>
        <taxon>Candidatus Methanogasteraceae</taxon>
        <taxon>Candidatus Methanogaster</taxon>
    </lineage>
</organism>
<dbReference type="InterPro" id="IPR002853">
    <property type="entry name" value="TFIIE_asu"/>
</dbReference>
<accession>A0A7G9YJF9</accession>
<dbReference type="EMBL" id="MT631312">
    <property type="protein sequence ID" value="QNO48143.1"/>
    <property type="molecule type" value="Genomic_DNA"/>
</dbReference>
<dbReference type="InterPro" id="IPR024550">
    <property type="entry name" value="TFIIEa/SarR/Rpc3_HTH_dom"/>
</dbReference>
<dbReference type="PROSITE" id="PS51344">
    <property type="entry name" value="HTH_TFE_IIE"/>
    <property type="match status" value="1"/>
</dbReference>
<evidence type="ECO:0000256" key="2">
    <source>
        <dbReference type="ARBA" id="ARBA00023125"/>
    </source>
</evidence>
<keyword evidence="3 4" id="KW-0804">Transcription</keyword>
<evidence type="ECO:0000313" key="7">
    <source>
        <dbReference type="EMBL" id="QNO48143.1"/>
    </source>
</evidence>
<evidence type="ECO:0000256" key="1">
    <source>
        <dbReference type="ARBA" id="ARBA00023015"/>
    </source>
</evidence>
<dbReference type="InterPro" id="IPR016481">
    <property type="entry name" value="TF_E_archaea"/>
</dbReference>
<dbReference type="SUPFAM" id="SSF46785">
    <property type="entry name" value="Winged helix' DNA-binding domain"/>
    <property type="match status" value="1"/>
</dbReference>